<comment type="caution">
    <text evidence="1">The sequence shown here is derived from an EMBL/GenBank/DDBJ whole genome shotgun (WGS) entry which is preliminary data.</text>
</comment>
<sequence length="119" mass="12425">MAHRNLYLAATIACLTGALFGYSVGFIGGVLVLPSFLGHFRLSDLPASELAAAQSATVSVWLVGALFGVPLGMPVCSRWGRRSCLAFSALLYVLGAGLQLIDIKASLAVFDVGRLLNGL</sequence>
<keyword evidence="2" id="KW-1185">Reference proteome</keyword>
<name>A0ACC3D761_9PEZI</name>
<protein>
    <submittedName>
        <fullName evidence="1">Uncharacterized protein</fullName>
    </submittedName>
</protein>
<accession>A0ACC3D761</accession>
<reference evidence="1" key="1">
    <citation type="submission" date="2024-09" db="EMBL/GenBank/DDBJ databases">
        <title>Black Yeasts Isolated from many extreme environments.</title>
        <authorList>
            <person name="Coleine C."/>
            <person name="Stajich J.E."/>
            <person name="Selbmann L."/>
        </authorList>
    </citation>
    <scope>NUCLEOTIDE SEQUENCE</scope>
    <source>
        <strain evidence="1">CCFEE 5737</strain>
    </source>
</reference>
<dbReference type="EMBL" id="JAWDJW010007078">
    <property type="protein sequence ID" value="KAK3062898.1"/>
    <property type="molecule type" value="Genomic_DNA"/>
</dbReference>
<feature type="non-terminal residue" evidence="1">
    <location>
        <position position="119"/>
    </location>
</feature>
<organism evidence="1 2">
    <name type="scientific">Coniosporium uncinatum</name>
    <dbReference type="NCBI Taxonomy" id="93489"/>
    <lineage>
        <taxon>Eukaryota</taxon>
        <taxon>Fungi</taxon>
        <taxon>Dikarya</taxon>
        <taxon>Ascomycota</taxon>
        <taxon>Pezizomycotina</taxon>
        <taxon>Dothideomycetes</taxon>
        <taxon>Dothideomycetes incertae sedis</taxon>
        <taxon>Coniosporium</taxon>
    </lineage>
</organism>
<evidence type="ECO:0000313" key="2">
    <source>
        <dbReference type="Proteomes" id="UP001186974"/>
    </source>
</evidence>
<gene>
    <name evidence="1" type="ORF">LTS18_003128</name>
</gene>
<proteinExistence type="predicted"/>
<dbReference type="Proteomes" id="UP001186974">
    <property type="component" value="Unassembled WGS sequence"/>
</dbReference>
<evidence type="ECO:0000313" key="1">
    <source>
        <dbReference type="EMBL" id="KAK3062898.1"/>
    </source>
</evidence>